<comment type="caution">
    <text evidence="1">The sequence shown here is derived from an EMBL/GenBank/DDBJ whole genome shotgun (WGS) entry which is preliminary data.</text>
</comment>
<dbReference type="EMBL" id="DPPF01000029">
    <property type="protein sequence ID" value="HCW92310.1"/>
    <property type="molecule type" value="Genomic_DNA"/>
</dbReference>
<evidence type="ECO:0000313" key="1">
    <source>
        <dbReference type="EMBL" id="HCW92310.1"/>
    </source>
</evidence>
<dbReference type="AlphaFoldDB" id="A0A3D5Q9H0"/>
<gene>
    <name evidence="1" type="ORF">DHM44_01375</name>
</gene>
<reference evidence="1 2" key="1">
    <citation type="journal article" date="2018" name="Nat. Biotechnol.">
        <title>A standardized bacterial taxonomy based on genome phylogeny substantially revises the tree of life.</title>
        <authorList>
            <person name="Parks D.H."/>
            <person name="Chuvochina M."/>
            <person name="Waite D.W."/>
            <person name="Rinke C."/>
            <person name="Skarshewski A."/>
            <person name="Chaumeil P.A."/>
            <person name="Hugenholtz P."/>
        </authorList>
    </citation>
    <scope>NUCLEOTIDE SEQUENCE [LARGE SCALE GENOMIC DNA]</scope>
    <source>
        <strain evidence="1">UBA8672</strain>
    </source>
</reference>
<protein>
    <submittedName>
        <fullName evidence="1">Uncharacterized protein</fullName>
    </submittedName>
</protein>
<accession>A0A3D5Q9H0</accession>
<name>A0A3D5Q9H0_FLESI</name>
<dbReference type="Proteomes" id="UP000262325">
    <property type="component" value="Unassembled WGS sequence"/>
</dbReference>
<proteinExistence type="predicted"/>
<evidence type="ECO:0000313" key="2">
    <source>
        <dbReference type="Proteomes" id="UP000262325"/>
    </source>
</evidence>
<organism evidence="1 2">
    <name type="scientific">Flexistipes sinusarabici</name>
    <dbReference type="NCBI Taxonomy" id="2352"/>
    <lineage>
        <taxon>Bacteria</taxon>
        <taxon>Pseudomonadati</taxon>
        <taxon>Deferribacterota</taxon>
        <taxon>Deferribacteres</taxon>
        <taxon>Deferribacterales</taxon>
        <taxon>Flexistipitaceae</taxon>
        <taxon>Flexistipes</taxon>
    </lineage>
</organism>
<sequence length="64" mass="7730">MFQDSCEDKYKHIMINIFVTFPFFKSYAGREVEGGEIERRRSSEVVKKGEMHRLRILMKFWALL</sequence>